<comment type="caution">
    <text evidence="2">The sequence shown here is derived from an EMBL/GenBank/DDBJ whole genome shotgun (WGS) entry which is preliminary data.</text>
</comment>
<dbReference type="PANTHER" id="PTHR47357:SF1">
    <property type="entry name" value="SPINDLE POLE BODY COMPONENT 110"/>
    <property type="match status" value="1"/>
</dbReference>
<accession>A0ABR0N4L7</accession>
<name>A0ABR0N4L7_GOSAR</name>
<protein>
    <submittedName>
        <fullName evidence="2">Uncharacterized protein</fullName>
    </submittedName>
</protein>
<dbReference type="EMBL" id="JARKNE010000011">
    <property type="protein sequence ID" value="KAK5785512.1"/>
    <property type="molecule type" value="Genomic_DNA"/>
</dbReference>
<sequence length="250" mass="28951">MTVAMIEKSFIVDWNKSPDSTYTAAADKSKMCHKKLSHANYKSMAQLTKEDLVENFTNSVEKERKLLTLKEVHDMHGNQSSAQIKELKAHVTSLELDLKSLQATNRDMAEQLENKASEAKQLGEQNVGLQSHILELKIMLEKREKEIFILTKKLEDDNSDEASNRVQSLMEEVNTLQQQLESLHIQKEKLELQFERKKQKSSERLNEIENRKSDLKQMVEDLQRDLEAKGDEKNDLVNQIIRECLKNKSL</sequence>
<evidence type="ECO:0000313" key="2">
    <source>
        <dbReference type="EMBL" id="KAK5785512.1"/>
    </source>
</evidence>
<proteinExistence type="predicted"/>
<keyword evidence="3" id="KW-1185">Reference proteome</keyword>
<organism evidence="2 3">
    <name type="scientific">Gossypium arboreum</name>
    <name type="common">Tree cotton</name>
    <name type="synonym">Gossypium nanking</name>
    <dbReference type="NCBI Taxonomy" id="29729"/>
    <lineage>
        <taxon>Eukaryota</taxon>
        <taxon>Viridiplantae</taxon>
        <taxon>Streptophyta</taxon>
        <taxon>Embryophyta</taxon>
        <taxon>Tracheophyta</taxon>
        <taxon>Spermatophyta</taxon>
        <taxon>Magnoliopsida</taxon>
        <taxon>eudicotyledons</taxon>
        <taxon>Gunneridae</taxon>
        <taxon>Pentapetalae</taxon>
        <taxon>rosids</taxon>
        <taxon>malvids</taxon>
        <taxon>Malvales</taxon>
        <taxon>Malvaceae</taxon>
        <taxon>Malvoideae</taxon>
        <taxon>Gossypium</taxon>
    </lineage>
</organism>
<evidence type="ECO:0000313" key="3">
    <source>
        <dbReference type="Proteomes" id="UP001358586"/>
    </source>
</evidence>
<gene>
    <name evidence="2" type="ORF">PVK06_040104</name>
</gene>
<feature type="coiled-coil region" evidence="1">
    <location>
        <begin position="84"/>
        <end position="125"/>
    </location>
</feature>
<evidence type="ECO:0000256" key="1">
    <source>
        <dbReference type="SAM" id="Coils"/>
    </source>
</evidence>
<reference evidence="2 3" key="1">
    <citation type="submission" date="2023-03" db="EMBL/GenBank/DDBJ databases">
        <title>WGS of Gossypium arboreum.</title>
        <authorList>
            <person name="Yu D."/>
        </authorList>
    </citation>
    <scope>NUCLEOTIDE SEQUENCE [LARGE SCALE GENOMIC DNA]</scope>
    <source>
        <tissue evidence="2">Leaf</tissue>
    </source>
</reference>
<keyword evidence="1" id="KW-0175">Coiled coil</keyword>
<dbReference type="PANTHER" id="PTHR47357">
    <property type="entry name" value="COP1-INTERACTIVE PROTEIN 1"/>
    <property type="match status" value="1"/>
</dbReference>
<feature type="coiled-coil region" evidence="1">
    <location>
        <begin position="159"/>
        <end position="239"/>
    </location>
</feature>
<dbReference type="Proteomes" id="UP001358586">
    <property type="component" value="Chromosome 11"/>
</dbReference>